<accession>C0EMW8</accession>
<dbReference type="eggNOG" id="ENOG5032ZS5">
    <property type="taxonomic scope" value="Bacteria"/>
</dbReference>
<name>C0EMW8_NEIFL</name>
<dbReference type="RefSeq" id="WP_003680508.1">
    <property type="nucleotide sequence ID" value="NZ_ACEN01000062.1"/>
</dbReference>
<dbReference type="Proteomes" id="UP000004457">
    <property type="component" value="Unassembled WGS sequence"/>
</dbReference>
<sequence length="166" mass="18745">MSMFTMLHGVPSEFLEACLADSSRLDELSYPDDAENNPDFLDTDKTWGALTFMLGGDDTGIPDDEVLLSQAALGSEAIDEEYDMGMSPAFYLTAEQVAQLAKEITALSDDELLSRYQPSEMEDIYPCEWQEDDEETLEWLLQYFHALQKFYAEQARKGHAVISYIA</sequence>
<dbReference type="Pfam" id="PF08974">
    <property type="entry name" value="DUF1877"/>
    <property type="match status" value="1"/>
</dbReference>
<evidence type="ECO:0000313" key="1">
    <source>
        <dbReference type="EMBL" id="EEG33590.1"/>
    </source>
</evidence>
<dbReference type="InterPro" id="IPR035944">
    <property type="entry name" value="YfbM-like_sf"/>
</dbReference>
<organism evidence="1 2">
    <name type="scientific">Neisseria flavescens NRL30031/H210</name>
    <dbReference type="NCBI Taxonomy" id="546264"/>
    <lineage>
        <taxon>Bacteria</taxon>
        <taxon>Pseudomonadati</taxon>
        <taxon>Pseudomonadota</taxon>
        <taxon>Betaproteobacteria</taxon>
        <taxon>Neisseriales</taxon>
        <taxon>Neisseriaceae</taxon>
        <taxon>Neisseria</taxon>
    </lineage>
</organism>
<evidence type="ECO:0008006" key="3">
    <source>
        <dbReference type="Google" id="ProtNLM"/>
    </source>
</evidence>
<dbReference type="Gene3D" id="3.40.1760.10">
    <property type="entry name" value="YfbM-like super family"/>
    <property type="match status" value="1"/>
</dbReference>
<dbReference type="AlphaFoldDB" id="C0EMW8"/>
<protein>
    <recommendedName>
        <fullName evidence="3">DUF1877 domain-containing protein</fullName>
    </recommendedName>
</protein>
<gene>
    <name evidence="1" type="ORF">NEIFLAOT_01295</name>
</gene>
<dbReference type="GeneID" id="49971239"/>
<dbReference type="EMBL" id="ACEN01000062">
    <property type="protein sequence ID" value="EEG33590.1"/>
    <property type="molecule type" value="Genomic_DNA"/>
</dbReference>
<reference evidence="1 2" key="1">
    <citation type="submission" date="2009-01" db="EMBL/GenBank/DDBJ databases">
        <authorList>
            <person name="Fulton L."/>
            <person name="Clifton S."/>
            <person name="Chinwalla A.T."/>
            <person name="Mitreva M."/>
            <person name="Sodergren E."/>
            <person name="Weinstock G."/>
            <person name="Clifton S."/>
            <person name="Dooling D.J."/>
            <person name="Fulton B."/>
            <person name="Minx P."/>
            <person name="Pepin K.H."/>
            <person name="Johnson M."/>
            <person name="Bhonagiri V."/>
            <person name="Nash W.E."/>
            <person name="Mardis E.R."/>
            <person name="Wilson R.K."/>
        </authorList>
    </citation>
    <scope>NUCLEOTIDE SEQUENCE [LARGE SCALE GENOMIC DNA]</scope>
    <source>
        <strain evidence="1 2">NRL30031/H210</strain>
    </source>
</reference>
<comment type="caution">
    <text evidence="1">The sequence shown here is derived from an EMBL/GenBank/DDBJ whole genome shotgun (WGS) entry which is preliminary data.</text>
</comment>
<evidence type="ECO:0000313" key="2">
    <source>
        <dbReference type="Proteomes" id="UP000004457"/>
    </source>
</evidence>
<dbReference type="InterPro" id="IPR015068">
    <property type="entry name" value="DUF1877"/>
</dbReference>
<proteinExistence type="predicted"/>
<dbReference type="SUPFAM" id="SSF111069">
    <property type="entry name" value="Hypothetical protein yfbM"/>
    <property type="match status" value="1"/>
</dbReference>
<keyword evidence="2" id="KW-1185">Reference proteome</keyword>